<accession>A0A7S3AFM4</accession>
<gene>
    <name evidence="2" type="ORF">HERI1096_LOCUS3941</name>
</gene>
<reference evidence="2" key="1">
    <citation type="submission" date="2021-01" db="EMBL/GenBank/DDBJ databases">
        <authorList>
            <person name="Corre E."/>
            <person name="Pelletier E."/>
            <person name="Niang G."/>
            <person name="Scheremetjew M."/>
            <person name="Finn R."/>
            <person name="Kale V."/>
            <person name="Holt S."/>
            <person name="Cochrane G."/>
            <person name="Meng A."/>
            <person name="Brown T."/>
            <person name="Cohen L."/>
        </authorList>
    </citation>
    <scope>NUCLEOTIDE SEQUENCE</scope>
    <source>
        <strain evidence="2">CCMP281</strain>
    </source>
</reference>
<protein>
    <submittedName>
        <fullName evidence="2">Uncharacterized protein</fullName>
    </submittedName>
</protein>
<feature type="region of interest" description="Disordered" evidence="1">
    <location>
        <begin position="125"/>
        <end position="149"/>
    </location>
</feature>
<evidence type="ECO:0000256" key="1">
    <source>
        <dbReference type="SAM" id="MobiDB-lite"/>
    </source>
</evidence>
<dbReference type="AlphaFoldDB" id="A0A7S3AFM4"/>
<dbReference type="EMBL" id="HBHX01007150">
    <property type="protein sequence ID" value="CAE0103283.1"/>
    <property type="molecule type" value="Transcribed_RNA"/>
</dbReference>
<evidence type="ECO:0000313" key="2">
    <source>
        <dbReference type="EMBL" id="CAE0103283.1"/>
    </source>
</evidence>
<name>A0A7S3AFM4_9EUKA</name>
<sequence>MHNDSLQLLLIHLRNSSTVSTILPSTPGAGLGAARYALWTFAPPTSDPAADSTSHRTPDLAPFSERATLNSVMLPQTVDTIENATGFLGAIPVDPVRGEVAAGIELPPLSVSFVCYSSAGLPQTSQHRLHSEVAAPRGTGRVDGSGRAR</sequence>
<organism evidence="2">
    <name type="scientific">Haptolina ericina</name>
    <dbReference type="NCBI Taxonomy" id="156174"/>
    <lineage>
        <taxon>Eukaryota</taxon>
        <taxon>Haptista</taxon>
        <taxon>Haptophyta</taxon>
        <taxon>Prymnesiophyceae</taxon>
        <taxon>Prymnesiales</taxon>
        <taxon>Prymnesiaceae</taxon>
        <taxon>Haptolina</taxon>
    </lineage>
</organism>
<proteinExistence type="predicted"/>